<keyword evidence="2" id="KW-0732">Signal</keyword>
<keyword evidence="1" id="KW-0676">Redox-active center</keyword>
<dbReference type="EMBL" id="WNXD01000001">
    <property type="protein sequence ID" value="MBB2144587.1"/>
    <property type="molecule type" value="Genomic_DNA"/>
</dbReference>
<feature type="chain" id="PRO_5037242603" evidence="2">
    <location>
        <begin position="22"/>
        <end position="188"/>
    </location>
</feature>
<evidence type="ECO:0000313" key="4">
    <source>
        <dbReference type="EMBL" id="MBB2144587.1"/>
    </source>
</evidence>
<feature type="domain" description="Thioredoxin" evidence="3">
    <location>
        <begin position="31"/>
        <end position="184"/>
    </location>
</feature>
<dbReference type="InterPro" id="IPR050553">
    <property type="entry name" value="Thioredoxin_ResA/DsbE_sf"/>
</dbReference>
<dbReference type="InterPro" id="IPR017937">
    <property type="entry name" value="Thioredoxin_CS"/>
</dbReference>
<reference evidence="4" key="1">
    <citation type="submission" date="2019-11" db="EMBL/GenBank/DDBJ databases">
        <title>Description of Pedobacter sp. LMG 31464T.</title>
        <authorList>
            <person name="Carlier A."/>
            <person name="Qi S."/>
            <person name="Vandamme P."/>
        </authorList>
    </citation>
    <scope>NUCLEOTIDE SEQUENCE</scope>
    <source>
        <strain evidence="4">LMG 31464</strain>
    </source>
</reference>
<dbReference type="SUPFAM" id="SSF52833">
    <property type="entry name" value="Thioredoxin-like"/>
    <property type="match status" value="1"/>
</dbReference>
<accession>A0A923DVB5</accession>
<protein>
    <submittedName>
        <fullName evidence="4">Redoxin family protein</fullName>
    </submittedName>
</protein>
<dbReference type="CDD" id="cd02966">
    <property type="entry name" value="TlpA_like_family"/>
    <property type="match status" value="1"/>
</dbReference>
<proteinExistence type="predicted"/>
<organism evidence="4 5">
    <name type="scientific">Pedobacter planticolens</name>
    <dbReference type="NCBI Taxonomy" id="2679964"/>
    <lineage>
        <taxon>Bacteria</taxon>
        <taxon>Pseudomonadati</taxon>
        <taxon>Bacteroidota</taxon>
        <taxon>Sphingobacteriia</taxon>
        <taxon>Sphingobacteriales</taxon>
        <taxon>Sphingobacteriaceae</taxon>
        <taxon>Pedobacter</taxon>
    </lineage>
</organism>
<evidence type="ECO:0000256" key="1">
    <source>
        <dbReference type="ARBA" id="ARBA00023284"/>
    </source>
</evidence>
<dbReference type="RefSeq" id="WP_182921274.1">
    <property type="nucleotide sequence ID" value="NZ_WNXD01000001.1"/>
</dbReference>
<dbReference type="InterPro" id="IPR036249">
    <property type="entry name" value="Thioredoxin-like_sf"/>
</dbReference>
<evidence type="ECO:0000259" key="3">
    <source>
        <dbReference type="PROSITE" id="PS51352"/>
    </source>
</evidence>
<keyword evidence="5" id="KW-1185">Reference proteome</keyword>
<feature type="signal peptide" evidence="2">
    <location>
        <begin position="1"/>
        <end position="21"/>
    </location>
</feature>
<dbReference type="Proteomes" id="UP000601055">
    <property type="component" value="Unassembled WGS sequence"/>
</dbReference>
<sequence length="188" mass="21722">MKKTTILLVMALLCLNSVLYAQIKNNKEIPFNIGDRLPETFWQQEHTFYQNGQTISQNLAAYKGKLLILDFWATWCGSCVSKFPLLDSLRQEESELKIVMVNSAKVKDSLPILKAFYANNAYGKAHPLPSIINDTLLCKTFPFRYLPHYIWVDHRGIIIAMTTYHFFNRKSINSLLEQHKLAIKTKNP</sequence>
<dbReference type="PANTHER" id="PTHR42852">
    <property type="entry name" value="THIOL:DISULFIDE INTERCHANGE PROTEIN DSBE"/>
    <property type="match status" value="1"/>
</dbReference>
<gene>
    <name evidence="4" type="ORF">GM921_03765</name>
</gene>
<dbReference type="AlphaFoldDB" id="A0A923DVB5"/>
<evidence type="ECO:0000256" key="2">
    <source>
        <dbReference type="SAM" id="SignalP"/>
    </source>
</evidence>
<dbReference type="PROSITE" id="PS51352">
    <property type="entry name" value="THIOREDOXIN_2"/>
    <property type="match status" value="1"/>
</dbReference>
<evidence type="ECO:0000313" key="5">
    <source>
        <dbReference type="Proteomes" id="UP000601055"/>
    </source>
</evidence>
<comment type="caution">
    <text evidence="4">The sequence shown here is derived from an EMBL/GenBank/DDBJ whole genome shotgun (WGS) entry which is preliminary data.</text>
</comment>
<dbReference type="Pfam" id="PF00085">
    <property type="entry name" value="Thioredoxin"/>
    <property type="match status" value="1"/>
</dbReference>
<dbReference type="PROSITE" id="PS00194">
    <property type="entry name" value="THIOREDOXIN_1"/>
    <property type="match status" value="1"/>
</dbReference>
<name>A0A923DVB5_9SPHI</name>
<dbReference type="Gene3D" id="3.40.30.10">
    <property type="entry name" value="Glutaredoxin"/>
    <property type="match status" value="1"/>
</dbReference>
<dbReference type="PANTHER" id="PTHR42852:SF13">
    <property type="entry name" value="PROTEIN DIPZ"/>
    <property type="match status" value="1"/>
</dbReference>
<dbReference type="InterPro" id="IPR013766">
    <property type="entry name" value="Thioredoxin_domain"/>
</dbReference>